<feature type="region of interest" description="Disordered" evidence="13">
    <location>
        <begin position="2018"/>
        <end position="2038"/>
    </location>
</feature>
<dbReference type="GO" id="GO:0000045">
    <property type="term" value="P:autophagosome assembly"/>
    <property type="evidence" value="ECO:0007669"/>
    <property type="project" value="TreeGrafter"/>
</dbReference>
<dbReference type="Proteomes" id="UP001201262">
    <property type="component" value="Unassembled WGS sequence"/>
</dbReference>
<reference evidence="14" key="1">
    <citation type="submission" date="2021-12" db="EMBL/GenBank/DDBJ databases">
        <title>Convergent genome expansion in fungi linked to evolution of root-endophyte symbiosis.</title>
        <authorList>
            <consortium name="DOE Joint Genome Institute"/>
            <person name="Ke Y.-H."/>
            <person name="Bonito G."/>
            <person name="Liao H.-L."/>
            <person name="Looney B."/>
            <person name="Rojas-Flechas A."/>
            <person name="Nash J."/>
            <person name="Hameed K."/>
            <person name="Schadt C."/>
            <person name="Martin F."/>
            <person name="Crous P.W."/>
            <person name="Miettinen O."/>
            <person name="Magnuson J.K."/>
            <person name="Labbe J."/>
            <person name="Jacobson D."/>
            <person name="Doktycz M.J."/>
            <person name="Veneault-Fourrey C."/>
            <person name="Kuo A."/>
            <person name="Mondo S."/>
            <person name="Calhoun S."/>
            <person name="Riley R."/>
            <person name="Ohm R."/>
            <person name="LaButti K."/>
            <person name="Andreopoulos B."/>
            <person name="Pangilinan J."/>
            <person name="Nolan M."/>
            <person name="Tritt A."/>
            <person name="Clum A."/>
            <person name="Lipzen A."/>
            <person name="Daum C."/>
            <person name="Barry K."/>
            <person name="Grigoriev I.V."/>
            <person name="Vilgalys R."/>
        </authorList>
    </citation>
    <scope>NUCLEOTIDE SEQUENCE</scope>
    <source>
        <strain evidence="14">PMI_201</strain>
    </source>
</reference>
<dbReference type="GO" id="GO:0006869">
    <property type="term" value="P:lipid transport"/>
    <property type="evidence" value="ECO:0007669"/>
    <property type="project" value="UniProtKB-KW"/>
</dbReference>
<protein>
    <recommendedName>
        <fullName evidence="4">Autophagy-related protein 2</fullName>
    </recommendedName>
</protein>
<comment type="caution">
    <text evidence="14">The sequence shown here is derived from an EMBL/GenBank/DDBJ whole genome shotgun (WGS) entry which is preliminary data.</text>
</comment>
<keyword evidence="15" id="KW-1185">Reference proteome</keyword>
<keyword evidence="7" id="KW-0072">Autophagy</keyword>
<evidence type="ECO:0000256" key="9">
    <source>
        <dbReference type="ARBA" id="ARBA00023136"/>
    </source>
</evidence>
<name>A0AAD4KXI9_9EURO</name>
<evidence type="ECO:0000313" key="15">
    <source>
        <dbReference type="Proteomes" id="UP001201262"/>
    </source>
</evidence>
<keyword evidence="9" id="KW-0472">Membrane</keyword>
<dbReference type="GO" id="GO:0032266">
    <property type="term" value="F:phosphatidylinositol-3-phosphate binding"/>
    <property type="evidence" value="ECO:0007669"/>
    <property type="project" value="TreeGrafter"/>
</dbReference>
<dbReference type="InterPro" id="IPR026849">
    <property type="entry name" value="ATG2"/>
</dbReference>
<evidence type="ECO:0000256" key="11">
    <source>
        <dbReference type="ARBA" id="ARBA00024615"/>
    </source>
</evidence>
<proteinExistence type="inferred from homology"/>
<evidence type="ECO:0000256" key="12">
    <source>
        <dbReference type="ARBA" id="ARBA00024631"/>
    </source>
</evidence>
<feature type="compositionally biased region" description="Low complexity" evidence="13">
    <location>
        <begin position="312"/>
        <end position="323"/>
    </location>
</feature>
<feature type="compositionally biased region" description="Basic and acidic residues" evidence="13">
    <location>
        <begin position="664"/>
        <end position="673"/>
    </location>
</feature>
<organism evidence="14 15">
    <name type="scientific">Talaromyces proteolyticus</name>
    <dbReference type="NCBI Taxonomy" id="1131652"/>
    <lineage>
        <taxon>Eukaryota</taxon>
        <taxon>Fungi</taxon>
        <taxon>Dikarya</taxon>
        <taxon>Ascomycota</taxon>
        <taxon>Pezizomycotina</taxon>
        <taxon>Eurotiomycetes</taxon>
        <taxon>Eurotiomycetidae</taxon>
        <taxon>Eurotiales</taxon>
        <taxon>Trichocomaceae</taxon>
        <taxon>Talaromyces</taxon>
        <taxon>Talaromyces sect. Bacilispori</taxon>
    </lineage>
</organism>
<accession>A0AAD4KXI9</accession>
<feature type="region of interest" description="Disordered" evidence="13">
    <location>
        <begin position="722"/>
        <end position="743"/>
    </location>
</feature>
<feature type="compositionally biased region" description="Basic and acidic residues" evidence="13">
    <location>
        <begin position="109"/>
        <end position="127"/>
    </location>
</feature>
<comment type="catalytic activity">
    <reaction evidence="11">
        <text>a 1,2-diacyl-sn-glycero-3-phosphoethanolamine(in) = a 1,2-diacyl-sn-glycero-3-phosphoethanolamine(out)</text>
        <dbReference type="Rhea" id="RHEA:38895"/>
        <dbReference type="ChEBI" id="CHEBI:64612"/>
    </reaction>
</comment>
<feature type="compositionally biased region" description="Low complexity" evidence="13">
    <location>
        <begin position="512"/>
        <end position="523"/>
    </location>
</feature>
<feature type="region of interest" description="Disordered" evidence="13">
    <location>
        <begin position="780"/>
        <end position="801"/>
    </location>
</feature>
<dbReference type="GO" id="GO:0034727">
    <property type="term" value="P:piecemeal microautophagy of the nucleus"/>
    <property type="evidence" value="ECO:0007669"/>
    <property type="project" value="TreeGrafter"/>
</dbReference>
<dbReference type="GO" id="GO:0034045">
    <property type="term" value="C:phagophore assembly site membrane"/>
    <property type="evidence" value="ECO:0007669"/>
    <property type="project" value="UniProtKB-SubCell"/>
</dbReference>
<feature type="region of interest" description="Disordered" evidence="13">
    <location>
        <begin position="109"/>
        <end position="128"/>
    </location>
</feature>
<feature type="compositionally biased region" description="Polar residues" evidence="13">
    <location>
        <begin position="585"/>
        <end position="608"/>
    </location>
</feature>
<feature type="region of interest" description="Disordered" evidence="13">
    <location>
        <begin position="413"/>
        <end position="433"/>
    </location>
</feature>
<evidence type="ECO:0000256" key="6">
    <source>
        <dbReference type="ARBA" id="ARBA00022824"/>
    </source>
</evidence>
<dbReference type="GeneID" id="70248203"/>
<comment type="subcellular location">
    <subcellularLocation>
        <location evidence="1">Endoplasmic reticulum membrane</location>
        <topology evidence="1">Peripheral membrane protein</topology>
    </subcellularLocation>
    <subcellularLocation>
        <location evidence="2">Preautophagosomal structure membrane</location>
        <topology evidence="2">Peripheral membrane protein</topology>
    </subcellularLocation>
</comment>
<feature type="region of interest" description="Disordered" evidence="13">
    <location>
        <begin position="568"/>
        <end position="647"/>
    </location>
</feature>
<feature type="compositionally biased region" description="Low complexity" evidence="13">
    <location>
        <begin position="976"/>
        <end position="991"/>
    </location>
</feature>
<keyword evidence="5" id="KW-0813">Transport</keyword>
<dbReference type="GO" id="GO:0061908">
    <property type="term" value="C:phagophore"/>
    <property type="evidence" value="ECO:0007669"/>
    <property type="project" value="TreeGrafter"/>
</dbReference>
<comment type="similarity">
    <text evidence="3">Belongs to the ATG2 family.</text>
</comment>
<feature type="compositionally biased region" description="Basic and acidic residues" evidence="13">
    <location>
        <begin position="300"/>
        <end position="311"/>
    </location>
</feature>
<dbReference type="EMBL" id="JAJTJA010000003">
    <property type="protein sequence ID" value="KAH8701643.1"/>
    <property type="molecule type" value="Genomic_DNA"/>
</dbReference>
<dbReference type="GO" id="GO:0043495">
    <property type="term" value="F:protein-membrane adaptor activity"/>
    <property type="evidence" value="ECO:0007669"/>
    <property type="project" value="TreeGrafter"/>
</dbReference>
<dbReference type="RefSeq" id="XP_046075019.1">
    <property type="nucleotide sequence ID" value="XM_046217916.1"/>
</dbReference>
<evidence type="ECO:0000256" key="10">
    <source>
        <dbReference type="ARBA" id="ARBA00024479"/>
    </source>
</evidence>
<evidence type="ECO:0000256" key="5">
    <source>
        <dbReference type="ARBA" id="ARBA00022448"/>
    </source>
</evidence>
<feature type="region of interest" description="Disordered" evidence="13">
    <location>
        <begin position="286"/>
        <end position="382"/>
    </location>
</feature>
<feature type="region of interest" description="Disordered" evidence="13">
    <location>
        <begin position="957"/>
        <end position="991"/>
    </location>
</feature>
<feature type="compositionally biased region" description="Basic and acidic residues" evidence="13">
    <location>
        <begin position="2127"/>
        <end position="2139"/>
    </location>
</feature>
<dbReference type="GO" id="GO:0005789">
    <property type="term" value="C:endoplasmic reticulum membrane"/>
    <property type="evidence" value="ECO:0007669"/>
    <property type="project" value="UniProtKB-SubCell"/>
</dbReference>
<evidence type="ECO:0000256" key="3">
    <source>
        <dbReference type="ARBA" id="ARBA00009714"/>
    </source>
</evidence>
<feature type="region of interest" description="Disordered" evidence="13">
    <location>
        <begin position="2119"/>
        <end position="2139"/>
    </location>
</feature>
<dbReference type="GO" id="GO:0061723">
    <property type="term" value="P:glycophagy"/>
    <property type="evidence" value="ECO:0007669"/>
    <property type="project" value="TreeGrafter"/>
</dbReference>
<dbReference type="PANTHER" id="PTHR13190">
    <property type="entry name" value="AUTOPHAGY-RELATED 2, ISOFORM A"/>
    <property type="match status" value="1"/>
</dbReference>
<evidence type="ECO:0000256" key="2">
    <source>
        <dbReference type="ARBA" id="ARBA00004623"/>
    </source>
</evidence>
<comment type="catalytic activity">
    <reaction evidence="10">
        <text>a 1,2-diacyl-sn-glycero-3-phospho-L-serine(in) = a 1,2-diacyl-sn-glycero-3-phospho-L-serine(out)</text>
        <dbReference type="Rhea" id="RHEA:38663"/>
        <dbReference type="ChEBI" id="CHEBI:57262"/>
    </reaction>
</comment>
<dbReference type="Pfam" id="PF13329">
    <property type="entry name" value="ATG2_CAD"/>
    <property type="match status" value="1"/>
</dbReference>
<evidence type="ECO:0000256" key="7">
    <source>
        <dbReference type="ARBA" id="ARBA00023006"/>
    </source>
</evidence>
<keyword evidence="6" id="KW-0256">Endoplasmic reticulum</keyword>
<feature type="region of interest" description="Disordered" evidence="13">
    <location>
        <begin position="463"/>
        <end position="488"/>
    </location>
</feature>
<sequence>MSFLLPWFVQKRILRYALSRFDLLDIDTLDLESLGVRWGQRSTFQLSDISLKTEKLASFLRLPATCQILKAQLSLLRIIIPADLYSSGIIVEIEGIDIHIRLLSDDAPEASRDKTQTSDKRPAEDHVLPTTDDLAESFLKTEPKGEREELEAAISSQSQYLQQSTSSLSDDGEVGLGNEGVSLPSFISDFLKGIKDRVQNKVTGINFRVDMDFPQDGPVKRMPETKPDQVTALLVVKEALLVGNASSSTDEARDLAGKPRGMTLTLDTIQAMLVSDPVVFSNYSRFAAPPSSPSTTHSKLGRESTRTRLSRESQPPSVSSSTPDLSQSVVWDHPYPSERSPVAHSRHLARSTHTLDGRFSDAGSEAEYDSHPYPMDQSVSRSRYDDVDEGVLDNPDYLDEVFHSQYLEDIEDSGILPPRSLEGAGTPRARSPRLESSQVVETWHDFDQPQLSIGQSAHNLMAHDFNDDMPLDTSQAATPPAKSADTSQYAASFEALRPAYDDVDNDSDDHNSPLSNSSSPSDSPVEDLSESKLFTHEEASSMYMSALSYNSQDYSPAMPGAWNSTSLMADSTSRAPRSQDVAASETVQTADTDVSTPKLTAQQGPSHSLHQEKETLDAGLKESLPSIQSDRPRSPSEATTEDPEVARKVLEINKIMVWIPESSVNKEPEEHTPQRNRQHGLDMRSFSGNLSSSTMGDSLGASKLTLSTRNGDSIYSSVAFDRAEQTSQTSPGNPHDENADIKQSPTAVSVDIGDAIISVDIASGWLLAKAGQKMVSVVERISSESSSTTKKSSPTAPGPRRFNFNIHTCSIKFLQHLTGIPYHRQNVSPYSEISPVEHVILRVLVKDAKSSVVIVKDRTDFHFQLAKFVLGDASEEFISFNEDLKMRDSVRDVLALSHRDISLLVTKSSTSARIDLTTLPLHLNLNIQRLEEILGWFGGLSTILELGSSIASVSTVRGEKPEAPAKPSPGVRFADTPSSETSSASSPSLTSVPWKVNSRLGGIVVDLVGEACALELRTTAVKVVSRFEGIGIQIDKGDLSGPYLIGHVDDAPANVALENIRIEYVFSPKEVDLDRLLSLLTPSQDKYEEDDDIMLDTLLRQRRQGAVLRVTVATLKLFISNIQGLHPLSSLPNEIAKLSNVTKYLPEDDRPGIMTLALIRELKSHVCIGGKVGDMKLVSQNIEAAHISLPSLVAGQVKRLSLTRNETEELIGEALELPAATGPTRSHLPMIMTRFIADEMEPTIKVKLHNLRVEYIVSVVMTFLGLGDGATSEDLAVNLANSVANLTELQSSLHRPASPTASVIYKPDRKPYKFSVSLRDCVLGLNPREMPSKGLLIFTYARFRGTLQEETTSEVSFEIKKATLMIIDDVQNIDIVDTSHQRSISAGQSEQVQGFTDKGFVAVSFISSAMVSVKMAQQSSDGNRSVDVDVRDDLLIMETCADSTQTLISLLNGLSPPTPPSRVLKYRTEVMPIQDMLASFTGDAFATDEVTDAEHISELETEDELKGALDDEIEYVSEFYEERPNPEEAMSASMMGMTNDIARPSNLLDSFHSEYNVASSVSDLEFRDDHFAKESTVGGTAHRWDSAHNTYGLANEVKIHGSPLRVRVRDVHFIWNLFDGYDWQRTRDTISKAVKDVEMKATERRAKKGGRISEDDDEESVIGDFLFNSIYIGIPANKDPRELSRAINHDIDDLASETGSYTTSTTVTGLTARQNRPPSARGKKLRLSRSRHHKMTFELKGISTDVVVFPPDVGETQSSIDVRVNDLEIFDHIPTSTWKKFATYMYDAGERESGTSMVHLEILNVKPVAELAASEIVLKATILPLRLHVDQDALEFLSRFFEFKDESAPSPTAPNDAPFLQRVEVNAIPVKLDFKPKRVDYAGLRSGRTTEFMNFFVLDEADMVMRRVIIYGVSGFDKLGQTLNDIWMPDIKRNQLPGVLAGLAPIRSLVNVGSGFKDLVVVPMREYKKDGRIVRSIQKGAFSFAKTTTNELVKLGAKLAIGTQTVLQSAEDFLNAPNTAQSTHHHVEGDDDSTDEDERKHISHYADQPVGVVQGLRGAFSSLERDLLTARDAIVAVPGEVMESGSAAGAAKAVWRRAPTVILRPAIGATRAVGQTLLGAGNTLDPTNRRRIEDKYKRH</sequence>
<dbReference type="GO" id="GO:0000422">
    <property type="term" value="P:autophagy of mitochondrion"/>
    <property type="evidence" value="ECO:0007669"/>
    <property type="project" value="TreeGrafter"/>
</dbReference>
<feature type="compositionally biased region" description="Basic and acidic residues" evidence="13">
    <location>
        <begin position="609"/>
        <end position="620"/>
    </location>
</feature>
<feature type="region of interest" description="Disordered" evidence="13">
    <location>
        <begin position="663"/>
        <end position="695"/>
    </location>
</feature>
<feature type="region of interest" description="Disordered" evidence="13">
    <location>
        <begin position="500"/>
        <end position="529"/>
    </location>
</feature>
<dbReference type="PANTHER" id="PTHR13190:SF1">
    <property type="entry name" value="AUTOPHAGY-RELATED 2, ISOFORM A"/>
    <property type="match status" value="1"/>
</dbReference>
<feature type="compositionally biased region" description="Low complexity" evidence="13">
    <location>
        <begin position="780"/>
        <end position="793"/>
    </location>
</feature>
<gene>
    <name evidence="14" type="ORF">BGW36DRAFT_394478</name>
</gene>
<evidence type="ECO:0000256" key="4">
    <source>
        <dbReference type="ARBA" id="ARBA00018070"/>
    </source>
</evidence>
<evidence type="ECO:0000256" key="1">
    <source>
        <dbReference type="ARBA" id="ARBA00004406"/>
    </source>
</evidence>
<keyword evidence="8" id="KW-0445">Lipid transport</keyword>
<evidence type="ECO:0000313" key="14">
    <source>
        <dbReference type="EMBL" id="KAH8701643.1"/>
    </source>
</evidence>
<dbReference type="GO" id="GO:0061709">
    <property type="term" value="P:reticulophagy"/>
    <property type="evidence" value="ECO:0007669"/>
    <property type="project" value="TreeGrafter"/>
</dbReference>
<evidence type="ECO:0000256" key="13">
    <source>
        <dbReference type="SAM" id="MobiDB-lite"/>
    </source>
</evidence>
<evidence type="ECO:0000256" key="8">
    <source>
        <dbReference type="ARBA" id="ARBA00023055"/>
    </source>
</evidence>
<feature type="compositionally biased region" description="Polar residues" evidence="13">
    <location>
        <begin position="686"/>
        <end position="695"/>
    </location>
</feature>
<comment type="catalytic activity">
    <reaction evidence="12">
        <text>a 1,2-diacyl-sn-glycero-3-phosphocholine(in) = a 1,2-diacyl-sn-glycero-3-phosphocholine(out)</text>
        <dbReference type="Rhea" id="RHEA:38571"/>
        <dbReference type="ChEBI" id="CHEBI:57643"/>
    </reaction>
</comment>